<proteinExistence type="predicted"/>
<reference evidence="2" key="1">
    <citation type="submission" date="2018-05" db="EMBL/GenBank/DDBJ databases">
        <authorList>
            <person name="Lanie J.A."/>
            <person name="Ng W.-L."/>
            <person name="Kazmierczak K.M."/>
            <person name="Andrzejewski T.M."/>
            <person name="Davidsen T.M."/>
            <person name="Wayne K.J."/>
            <person name="Tettelin H."/>
            <person name="Glass J.I."/>
            <person name="Rusch D."/>
            <person name="Podicherti R."/>
            <person name="Tsui H.-C.T."/>
            <person name="Winkler M.E."/>
        </authorList>
    </citation>
    <scope>NUCLEOTIDE SEQUENCE</scope>
</reference>
<protein>
    <submittedName>
        <fullName evidence="2">Uncharacterized protein</fullName>
    </submittedName>
</protein>
<name>A0A382K6T2_9ZZZZ</name>
<feature type="region of interest" description="Disordered" evidence="1">
    <location>
        <begin position="1"/>
        <end position="21"/>
    </location>
</feature>
<organism evidence="2">
    <name type="scientific">marine metagenome</name>
    <dbReference type="NCBI Taxonomy" id="408172"/>
    <lineage>
        <taxon>unclassified sequences</taxon>
        <taxon>metagenomes</taxon>
        <taxon>ecological metagenomes</taxon>
    </lineage>
</organism>
<evidence type="ECO:0000256" key="1">
    <source>
        <dbReference type="SAM" id="MobiDB-lite"/>
    </source>
</evidence>
<accession>A0A382K6T2</accession>
<sequence length="63" mass="7168">MPTENMKKNVDQAQPDDKSHEIVKDETQYVDEPSDSLSVGAFEFIGRMANSRGNENKKDKPRN</sequence>
<dbReference type="EMBL" id="UINC01078630">
    <property type="protein sequence ID" value="SVC19889.1"/>
    <property type="molecule type" value="Genomic_DNA"/>
</dbReference>
<dbReference type="AlphaFoldDB" id="A0A382K6T2"/>
<evidence type="ECO:0000313" key="2">
    <source>
        <dbReference type="EMBL" id="SVC19889.1"/>
    </source>
</evidence>
<gene>
    <name evidence="2" type="ORF">METZ01_LOCUS272743</name>
</gene>